<dbReference type="Proteomes" id="UP001159363">
    <property type="component" value="Chromosome 8"/>
</dbReference>
<evidence type="ECO:0000256" key="1">
    <source>
        <dbReference type="SAM" id="MobiDB-lite"/>
    </source>
</evidence>
<feature type="region of interest" description="Disordered" evidence="1">
    <location>
        <begin position="1253"/>
        <end position="1279"/>
    </location>
</feature>
<sequence>MLRAKVTSSYVKPIRAQRDPRDQVGVCRDDVTGMTGGLGRLTETKGESPYCEPSFFLRPRDIGACHLDTVTVHTSRLCVIVQQVYATGMSQRRRRERTYPANVLERDSTITPGIMYGHDFRSGTIRTKRHVIDNLRPYMLPLFRQHPGTQSSNITNASVAQLASEEDTIVVGLVFRTESAHVFRPDRVVTSNRDRIQAETSNCETGNSLPPVLELEEENYVYIAWLVVMISLLLTQNLKTTEAFTSATMSTVVEGLGEEQGLFRVAGFKLQYTCKRNCEVSLVTLAPASFLSWTPVSHHKKLDGSYILFPLSKHVNTGDSNARDQRTIARKRKALNRRVVLPSSHFPLQSRFVSAPPTPTKATPGSIPGRVTPDFRVWESCRTMPSVRRAFSGISRFPRPFIPALLHSHLNRPHLHQSLRSAFHSRATHTTLLRRNLTGESSRQHPGKRRCSPFLPPERTCRLVQDVRTYSYSYYRLLTNPNSREQPPIPRTRAAHVPAKWRRRPAKCPGRRSRINALVTYSPYGSPANQESPAACSSESDKMPVLRPSRTQPTREWAHLPRKEPPEGFFYEELQVDVTHAGCVCASLDVELYRVQRRREGRTSRRKSSLSGPGAVAHPIHSQVAWHVTRPACVAAASGTHSCIQLRASCVSPGTRPREVAGCAGTTVAKPRARHLNIYKPFTAVESIKSPKDNANIARVYILYLAIYLASNSTVFRCDLSHCLHPTSSQLYLFMLSFLPIAEVYWPPAKTDQDFCNVGIVPDDSADPRVLSWIFRFRRPCIPALLHIHLASPSSALEILRAGQTSQENSFSYSCQCLRFEYGWFERSLKNAMRTQKFKMLYVLLTFAIGRQFVWLAPRALVANIEGSKVEQPISSKAATQVNDALQSPVTYDITTCAQRAGRRTQKCERAGRTVTQANACGPAANTVARSATHNVRALGCGWHPAVLITLLAMLQYYKQQTAICLSPLVAVCLRRLLHILPDQSEFGNIGTTHVIRVQTVTTPRRAARSESCQRLNSQSRLMGILLARSSAYWSISCVFTGCCPTPGSYGIRKAFPCKSAIDSEACRTGLINCDPLVKDGNFAACTATNSSAYDTRGRKRLSFAGGENKLLCRLLPLSSRDRNHQGGVPKRYSAKFPGVKNPGPPILWGGGGALAERLHCSPPTKANRARSPAESLPDFCMWNRAGRCRWWANFLGGHPFPPPFISALLHTSVTRIDSQDLAVDFNSADFTVNSVYAAVLWRGGGGGGRGCEAAVDDAKAPKSTRPPGRGALDPARSWPAARPRSATFLRRHSVSPSLCRTSRENLARSLTCRPDSTVLCILEPQLCVHWLLPQRVASVTPHLAVWDSLLVSLQVCYWLRGIQGVSNKLVVSLAHGCPLHKKTARIQCLVPRDDTALDARASDALIAPSISCPPHRGP</sequence>
<name>A0ABQ9GUZ8_9NEOP</name>
<accession>A0ABQ9GUZ8</accession>
<feature type="region of interest" description="Disordered" evidence="1">
    <location>
        <begin position="483"/>
        <end position="504"/>
    </location>
</feature>
<evidence type="ECO:0000313" key="3">
    <source>
        <dbReference type="Proteomes" id="UP001159363"/>
    </source>
</evidence>
<evidence type="ECO:0000313" key="2">
    <source>
        <dbReference type="EMBL" id="KAJ8875852.1"/>
    </source>
</evidence>
<feature type="compositionally biased region" description="Polar residues" evidence="1">
    <location>
        <begin position="527"/>
        <end position="538"/>
    </location>
</feature>
<comment type="caution">
    <text evidence="2">The sequence shown here is derived from an EMBL/GenBank/DDBJ whole genome shotgun (WGS) entry which is preliminary data.</text>
</comment>
<protein>
    <submittedName>
        <fullName evidence="2">Uncharacterized protein</fullName>
    </submittedName>
</protein>
<feature type="region of interest" description="Disordered" evidence="1">
    <location>
        <begin position="521"/>
        <end position="561"/>
    </location>
</feature>
<keyword evidence="3" id="KW-1185">Reference proteome</keyword>
<organism evidence="2 3">
    <name type="scientific">Dryococelus australis</name>
    <dbReference type="NCBI Taxonomy" id="614101"/>
    <lineage>
        <taxon>Eukaryota</taxon>
        <taxon>Metazoa</taxon>
        <taxon>Ecdysozoa</taxon>
        <taxon>Arthropoda</taxon>
        <taxon>Hexapoda</taxon>
        <taxon>Insecta</taxon>
        <taxon>Pterygota</taxon>
        <taxon>Neoptera</taxon>
        <taxon>Polyneoptera</taxon>
        <taxon>Phasmatodea</taxon>
        <taxon>Verophasmatodea</taxon>
        <taxon>Anareolatae</taxon>
        <taxon>Phasmatidae</taxon>
        <taxon>Eurycanthinae</taxon>
        <taxon>Dryococelus</taxon>
    </lineage>
</organism>
<proteinExistence type="predicted"/>
<reference evidence="2 3" key="1">
    <citation type="submission" date="2023-02" db="EMBL/GenBank/DDBJ databases">
        <title>LHISI_Scaffold_Assembly.</title>
        <authorList>
            <person name="Stuart O.P."/>
            <person name="Cleave R."/>
            <person name="Magrath M.J.L."/>
            <person name="Mikheyev A.S."/>
        </authorList>
    </citation>
    <scope>NUCLEOTIDE SEQUENCE [LARGE SCALE GENOMIC DNA]</scope>
    <source>
        <strain evidence="2">Daus_M_001</strain>
        <tissue evidence="2">Leg muscle</tissue>
    </source>
</reference>
<dbReference type="EMBL" id="JARBHB010000009">
    <property type="protein sequence ID" value="KAJ8875852.1"/>
    <property type="molecule type" value="Genomic_DNA"/>
</dbReference>
<gene>
    <name evidence="2" type="ORF">PR048_023755</name>
</gene>